<dbReference type="Gene3D" id="1.20.920.10">
    <property type="entry name" value="Bromodomain-like"/>
    <property type="match status" value="3"/>
</dbReference>
<evidence type="ECO:0000256" key="9">
    <source>
        <dbReference type="ARBA" id="ARBA00076306"/>
    </source>
</evidence>
<dbReference type="Pfam" id="PF00439">
    <property type="entry name" value="Bromodomain"/>
    <property type="match status" value="3"/>
</dbReference>
<feature type="compositionally biased region" description="Basic and acidic residues" evidence="11">
    <location>
        <begin position="1505"/>
        <end position="1525"/>
    </location>
</feature>
<keyword evidence="15" id="KW-1185">Reference proteome</keyword>
<feature type="compositionally biased region" description="Low complexity" evidence="11">
    <location>
        <begin position="1185"/>
        <end position="1237"/>
    </location>
</feature>
<feature type="region of interest" description="Disordered" evidence="11">
    <location>
        <begin position="1426"/>
        <end position="1585"/>
    </location>
</feature>
<dbReference type="InterPro" id="IPR057345">
    <property type="entry name" value="Ig-like_TAF2"/>
</dbReference>
<dbReference type="InterPro" id="IPR036427">
    <property type="entry name" value="Bromodomain-like_sf"/>
</dbReference>
<dbReference type="GO" id="GO:0016251">
    <property type="term" value="F:RNA polymerase II general transcription initiation factor activity"/>
    <property type="evidence" value="ECO:0007669"/>
    <property type="project" value="TreeGrafter"/>
</dbReference>
<evidence type="ECO:0000313" key="13">
    <source>
        <dbReference type="EMBL" id="CAK5264368.1"/>
    </source>
</evidence>
<feature type="domain" description="Bromo" evidence="12">
    <location>
        <begin position="1645"/>
        <end position="1717"/>
    </location>
</feature>
<dbReference type="Pfam" id="PF25577">
    <property type="entry name" value="TPR_TAF2_C"/>
    <property type="match status" value="1"/>
</dbReference>
<keyword evidence="4" id="KW-0805">Transcription regulation</keyword>
<feature type="compositionally biased region" description="Polar residues" evidence="11">
    <location>
        <begin position="1172"/>
        <end position="1182"/>
    </location>
</feature>
<feature type="region of interest" description="Disordered" evidence="11">
    <location>
        <begin position="1851"/>
        <end position="1878"/>
    </location>
</feature>
<evidence type="ECO:0000313" key="15">
    <source>
        <dbReference type="Proteomes" id="UP001295794"/>
    </source>
</evidence>
<name>A0AAD2Q133_9AGAR</name>
<evidence type="ECO:0000256" key="7">
    <source>
        <dbReference type="ARBA" id="ARBA00023242"/>
    </source>
</evidence>
<dbReference type="InterPro" id="IPR057991">
    <property type="entry name" value="TPR_TAF2_C"/>
</dbReference>
<comment type="similarity">
    <text evidence="2">Belongs to the TAF2 family.</text>
</comment>
<dbReference type="GO" id="GO:0006367">
    <property type="term" value="P:transcription initiation at RNA polymerase II promoter"/>
    <property type="evidence" value="ECO:0007669"/>
    <property type="project" value="TreeGrafter"/>
</dbReference>
<dbReference type="PROSITE" id="PS50014">
    <property type="entry name" value="BROMODOMAIN_2"/>
    <property type="match status" value="3"/>
</dbReference>
<dbReference type="FunFam" id="1.10.390.10:FF:000011">
    <property type="entry name" value="Transcription initiation factor TFIID subunit"/>
    <property type="match status" value="1"/>
</dbReference>
<dbReference type="GO" id="GO:0008270">
    <property type="term" value="F:zinc ion binding"/>
    <property type="evidence" value="ECO:0007669"/>
    <property type="project" value="InterPro"/>
</dbReference>
<dbReference type="EMBL" id="CAVNYO010000054">
    <property type="protein sequence ID" value="CAK5264368.1"/>
    <property type="molecule type" value="Genomic_DNA"/>
</dbReference>
<dbReference type="GO" id="GO:0005669">
    <property type="term" value="C:transcription factor TFIID complex"/>
    <property type="evidence" value="ECO:0007669"/>
    <property type="project" value="InterPro"/>
</dbReference>
<dbReference type="GO" id="GO:0006325">
    <property type="term" value="P:chromatin organization"/>
    <property type="evidence" value="ECO:0007669"/>
    <property type="project" value="UniProtKB-ARBA"/>
</dbReference>
<feature type="compositionally biased region" description="Low complexity" evidence="11">
    <location>
        <begin position="1444"/>
        <end position="1463"/>
    </location>
</feature>
<dbReference type="SUPFAM" id="SSF55486">
    <property type="entry name" value="Metalloproteases ('zincins'), catalytic domain"/>
    <property type="match status" value="1"/>
</dbReference>
<evidence type="ECO:0000259" key="12">
    <source>
        <dbReference type="PROSITE" id="PS50014"/>
    </source>
</evidence>
<evidence type="ECO:0000256" key="3">
    <source>
        <dbReference type="ARBA" id="ARBA00017363"/>
    </source>
</evidence>
<dbReference type="GO" id="GO:0003682">
    <property type="term" value="F:chromatin binding"/>
    <property type="evidence" value="ECO:0007669"/>
    <property type="project" value="TreeGrafter"/>
</dbReference>
<dbReference type="PRINTS" id="PR00503">
    <property type="entry name" value="BROMODOMAIN"/>
</dbReference>
<protein>
    <recommendedName>
        <fullName evidence="3">Transcription initiation factor TFIID subunit 2</fullName>
    </recommendedName>
    <alternativeName>
        <fullName evidence="9">TBP-associated factor 2</fullName>
    </alternativeName>
</protein>
<feature type="compositionally biased region" description="Pro residues" evidence="11">
    <location>
        <begin position="1427"/>
        <end position="1441"/>
    </location>
</feature>
<dbReference type="Gene3D" id="2.60.40.1730">
    <property type="entry name" value="tricorn interacting facor f3 domain"/>
    <property type="match status" value="1"/>
</dbReference>
<feature type="domain" description="Bromo" evidence="12">
    <location>
        <begin position="1755"/>
        <end position="1827"/>
    </location>
</feature>
<evidence type="ECO:0000256" key="8">
    <source>
        <dbReference type="ARBA" id="ARBA00025346"/>
    </source>
</evidence>
<evidence type="ECO:0000256" key="4">
    <source>
        <dbReference type="ARBA" id="ARBA00023015"/>
    </source>
</evidence>
<dbReference type="InterPro" id="IPR001487">
    <property type="entry name" value="Bromodomain"/>
</dbReference>
<dbReference type="Proteomes" id="UP001295794">
    <property type="component" value="Unassembled WGS sequence"/>
</dbReference>
<dbReference type="PROSITE" id="PS00633">
    <property type="entry name" value="BROMODOMAIN_1"/>
    <property type="match status" value="2"/>
</dbReference>
<feature type="compositionally biased region" description="Basic residues" evidence="11">
    <location>
        <begin position="1526"/>
        <end position="1536"/>
    </location>
</feature>
<gene>
    <name evidence="14" type="ORF">MYCIT1_LOCUS31315</name>
    <name evidence="13" type="ORF">MYCIT1_LOCUS4480</name>
</gene>
<keyword evidence="5 10" id="KW-0103">Bromodomain</keyword>
<sequence>MDGRSHSQREQTRRGFSISHQKVVLEIDFTGCLWGYTEITIVPTSKDLKTINLHSRQCTIQDVTVANLKADFIHHDPLANLSVGNPGEPLDCHRHPELKRKLYSALQESEEGELSIAVPLEVALKYSGSSLVQVHNDLATPEPSTSGPSQTVQEFAPISIKIWYSLRNPVDGFEFVVPTESYPYRVPHAYTTPSSPDAARCWVPCIDSPWEKCTWEFEFVVPRYLEDVSLEDGESTDANPTLVVCSGELVEQVAHPYNSHKTIFLFSQAALTSVQHIAFAAGPFHMYSIPVNQIAEDGTSTQPPIHAFCLPGHESMLTTSTSTLRTAMSFYTTEFGSYPFGSYKLVFVDELPTQRFDSSTFTLLTVDLLHGEDAIEQCLETRHALAHALACQWMGVNIQPKVFSDTWLVNGLSLYITGLFMKKLLGNNEYRFRLKKDMQRVVERDTGREAPLCQPTRLEPPDGSEIAFVNLKAPLVLHILDRKLGKSGTSLGLSRVLPKIFLSALGAEINTISTHMFLRTCRKVSGVDLRMFAEQWIYGSGCPMFWFNASFNRKKMAVEITMRQECAAFKALEGNDHANVMLKPVACFEGQMTVRIHEADGTPYEHVLDIQSPFKRYEVPFNTKYKRVRRNTKRYLARQAAAQAAAEGDTEAAEAMGMVDMGFGLEVWEKESERNNWKVEDWTEEEENAMSGATYEWIRMDADFEWIADIKFEQPDFMWVSQLQRDRDVVAQLEALHALAQQPTAIVSSTLTKTVLVSNYYFRIRCEAALALVNCSTHKLKYLGLFHLFKLFLRHCYEPEDPNQDLFAHTYVPKPNDFSDLPEYFVRKSLILAISRIRFENGKSPSVVRKFLIDQLKYNDNTSNIYSDGFYICMIISAAAYSAVSTASPERGELLPSEVRTEYNEEDADLLQQSIGEVDRYRSMDRLIPSTHNVVTVAALEFYLVLMVANLIPSSPLHFLPLTREGNQTQVRIAAFDGFFMTKWFSPPIMNYVMAVMAGDPCRVIRRHVARAACQSLTLLFQMGEMKVNGKDNESLLIEEDGSVQEKSKETRKSEMDAMIKALRKDKEVGKNEVLRDLLMPLALAPEVDHDVRLCLLKLADLLIKPVEETAPSVKIHISASTPVAEKAPELPVPAKARPLKINGPATAASPGPVMASTPVPPRLKLRPATPRESTPSTSTGSVEPAARVTPPVRPPLVRAPVPARPAPAARSANATRPATATRPTPAARTAPPARGPSQSRPVPPPTTASSRAVSFAVPAVPLKSKATAAVPLAKAKVKPSHPAPQPVQDVKPAKLLKAQAAGMSLMDLRASRNVLKKLQNNKHAKIFLHPVDPIRDNAPNYFNVIKNPIDLGTMSHKLDSGMYRDRFAFQADFRLMMANAKKYNPVGTFAHNEMLALETFFEKQWSMMTKTLENKVAADAERAIAQPPPPLSTAPVPVRPKPAAASAARSAREATSSSSSSSQPTIKLKPPQAESKPNVKPPRKKSRTEVSPAVEQPPPPYVDDGSHDILQEVLALEREQEDKDKKHRVNGKRKQPITPAEDPDGDLLALVTKPKPGPTRPARAAEPSSSSSSSAAPPAPPAPIPKIVLKTAAAAPSRSSSVDVPRASVKGKEKEVVRIKKERPAESGIPVDEKKIKQLLNMLMKLPEAGIFLRPVNPELDGCPTYYQEIRHPMDLGTISSKLSAHQYATMEQVKDDLDLMVRNCRKFNPPATFPVNCADVIEKAYKKEWPKLTERKLSLTEKRGMQGLLNTLVKEDISWLFREPVDPVLLQIPTYFDVVKNPRDLRTIRANLNADKYDSLDAFDADMQLMVNNSTLFNGLESEVGLMAISLRNRYLELVAAWRASLGAATNGSSGGKKRKDEERGSAQPSKKMRTA</sequence>
<dbReference type="Gene3D" id="1.10.390.10">
    <property type="entry name" value="Neutral Protease Domain 2"/>
    <property type="match status" value="1"/>
</dbReference>
<feature type="region of interest" description="Disordered" evidence="11">
    <location>
        <begin position="1127"/>
        <end position="1251"/>
    </location>
</feature>
<dbReference type="EMBL" id="CAVNYO010000440">
    <property type="protein sequence ID" value="CAK5280713.1"/>
    <property type="molecule type" value="Genomic_DNA"/>
</dbReference>
<evidence type="ECO:0000256" key="5">
    <source>
        <dbReference type="ARBA" id="ARBA00023117"/>
    </source>
</evidence>
<dbReference type="Pfam" id="PF01433">
    <property type="entry name" value="Peptidase_M1"/>
    <property type="match status" value="1"/>
</dbReference>
<evidence type="ECO:0000256" key="11">
    <source>
        <dbReference type="SAM" id="MobiDB-lite"/>
    </source>
</evidence>
<keyword evidence="6" id="KW-0804">Transcription</keyword>
<dbReference type="InterPro" id="IPR027268">
    <property type="entry name" value="Peptidase_M4/M1_CTD_sf"/>
</dbReference>
<dbReference type="SUPFAM" id="SSF47370">
    <property type="entry name" value="Bromodomain"/>
    <property type="match status" value="3"/>
</dbReference>
<feature type="compositionally biased region" description="Low complexity" evidence="11">
    <location>
        <begin position="1562"/>
        <end position="1577"/>
    </location>
</feature>
<proteinExistence type="inferred from homology"/>
<dbReference type="CDD" id="cd04369">
    <property type="entry name" value="Bromodomain"/>
    <property type="match status" value="3"/>
</dbReference>
<keyword evidence="7" id="KW-0539">Nucleus</keyword>
<comment type="function">
    <text evidence="8">Functions as a component of the DNA-binding general transcription factor complex TFIID. Binding of TFIID to a promoter (with or without TATA element) is the initial step in pre-initiation complex (PIC) formation. TFIID plays a key role in the regulation of gene expression by RNA polymerase II through different activities such as transcription activator interaction, core promoter recognition and selectivity, TFIIA and TFIIB interaction, chromatin modification (histone acetylation by TAF1), facilitation of DNA opening and initiation of transcription.</text>
</comment>
<dbReference type="InterPro" id="IPR014782">
    <property type="entry name" value="Peptidase_M1_dom"/>
</dbReference>
<dbReference type="GO" id="GO:0008237">
    <property type="term" value="F:metallopeptidase activity"/>
    <property type="evidence" value="ECO:0007669"/>
    <property type="project" value="InterPro"/>
</dbReference>
<evidence type="ECO:0000256" key="2">
    <source>
        <dbReference type="ARBA" id="ARBA00010937"/>
    </source>
</evidence>
<dbReference type="InterPro" id="IPR042097">
    <property type="entry name" value="Aminopeptidase_N-like_N_sf"/>
</dbReference>
<dbReference type="InterPro" id="IPR018359">
    <property type="entry name" value="Bromodomain_CS"/>
</dbReference>
<evidence type="ECO:0000256" key="10">
    <source>
        <dbReference type="PROSITE-ProRule" id="PRU00035"/>
    </source>
</evidence>
<evidence type="ECO:0000256" key="1">
    <source>
        <dbReference type="ARBA" id="ARBA00004123"/>
    </source>
</evidence>
<dbReference type="SUPFAM" id="SSF63737">
    <property type="entry name" value="Leukotriene A4 hydrolase N-terminal domain"/>
    <property type="match status" value="1"/>
</dbReference>
<evidence type="ECO:0000256" key="6">
    <source>
        <dbReference type="ARBA" id="ARBA00023163"/>
    </source>
</evidence>
<dbReference type="PANTHER" id="PTHR15137">
    <property type="entry name" value="TRANSCRIPTION INITIATION FACTOR TFIID"/>
    <property type="match status" value="1"/>
</dbReference>
<evidence type="ECO:0000313" key="14">
    <source>
        <dbReference type="EMBL" id="CAK5280713.1"/>
    </source>
</evidence>
<feature type="domain" description="Bromo" evidence="12">
    <location>
        <begin position="1320"/>
        <end position="1392"/>
    </location>
</feature>
<comment type="subcellular location">
    <subcellularLocation>
        <location evidence="1">Nucleus</location>
    </subcellularLocation>
</comment>
<dbReference type="PANTHER" id="PTHR15137:SF9">
    <property type="entry name" value="TRANSCRIPTION INITIATION FACTOR TFIID SUBUNIT 2"/>
    <property type="match status" value="1"/>
</dbReference>
<dbReference type="GO" id="GO:0000976">
    <property type="term" value="F:transcription cis-regulatory region binding"/>
    <property type="evidence" value="ECO:0007669"/>
    <property type="project" value="TreeGrafter"/>
</dbReference>
<accession>A0AAD2Q133</accession>
<dbReference type="Pfam" id="PF25316">
    <property type="entry name" value="TAF2_3rd"/>
    <property type="match status" value="1"/>
</dbReference>
<dbReference type="CDD" id="cd09839">
    <property type="entry name" value="M1_like_TAF2"/>
    <property type="match status" value="1"/>
</dbReference>
<dbReference type="SMART" id="SM00297">
    <property type="entry name" value="BROMO"/>
    <property type="match status" value="3"/>
</dbReference>
<reference evidence="13" key="1">
    <citation type="submission" date="2023-11" db="EMBL/GenBank/DDBJ databases">
        <authorList>
            <person name="De Vega J J."/>
            <person name="De Vega J J."/>
        </authorList>
    </citation>
    <scope>NUCLEOTIDE SEQUENCE</scope>
</reference>
<comment type="caution">
    <text evidence="13">The sequence shown here is derived from an EMBL/GenBank/DDBJ whole genome shotgun (WGS) entry which is preliminary data.</text>
</comment>
<organism evidence="13 15">
    <name type="scientific">Mycena citricolor</name>
    <dbReference type="NCBI Taxonomy" id="2018698"/>
    <lineage>
        <taxon>Eukaryota</taxon>
        <taxon>Fungi</taxon>
        <taxon>Dikarya</taxon>
        <taxon>Basidiomycota</taxon>
        <taxon>Agaricomycotina</taxon>
        <taxon>Agaricomycetes</taxon>
        <taxon>Agaricomycetidae</taxon>
        <taxon>Agaricales</taxon>
        <taxon>Marasmiineae</taxon>
        <taxon>Mycenaceae</taxon>
        <taxon>Mycena</taxon>
    </lineage>
</organism>
<dbReference type="InterPro" id="IPR037813">
    <property type="entry name" value="TAF2"/>
</dbReference>